<feature type="compositionally biased region" description="Pro residues" evidence="1">
    <location>
        <begin position="1031"/>
        <end position="1054"/>
    </location>
</feature>
<reference evidence="3" key="1">
    <citation type="journal article" date="2023" name="Mol. Phylogenet. Evol.">
        <title>Genome-scale phylogeny and comparative genomics of the fungal order Sordariales.</title>
        <authorList>
            <person name="Hensen N."/>
            <person name="Bonometti L."/>
            <person name="Westerberg I."/>
            <person name="Brannstrom I.O."/>
            <person name="Guillou S."/>
            <person name="Cros-Aarteil S."/>
            <person name="Calhoun S."/>
            <person name="Haridas S."/>
            <person name="Kuo A."/>
            <person name="Mondo S."/>
            <person name="Pangilinan J."/>
            <person name="Riley R."/>
            <person name="LaButti K."/>
            <person name="Andreopoulos B."/>
            <person name="Lipzen A."/>
            <person name="Chen C."/>
            <person name="Yan M."/>
            <person name="Daum C."/>
            <person name="Ng V."/>
            <person name="Clum A."/>
            <person name="Steindorff A."/>
            <person name="Ohm R.A."/>
            <person name="Martin F."/>
            <person name="Silar P."/>
            <person name="Natvig D.O."/>
            <person name="Lalanne C."/>
            <person name="Gautier V."/>
            <person name="Ament-Velasquez S.L."/>
            <person name="Kruys A."/>
            <person name="Hutchinson M.I."/>
            <person name="Powell A.J."/>
            <person name="Barry K."/>
            <person name="Miller A.N."/>
            <person name="Grigoriev I.V."/>
            <person name="Debuchy R."/>
            <person name="Gladieux P."/>
            <person name="Hiltunen Thoren M."/>
            <person name="Johannesson H."/>
        </authorList>
    </citation>
    <scope>NUCLEOTIDE SEQUENCE [LARGE SCALE GENOMIC DNA]</scope>
    <source>
        <strain evidence="3">CBS 340.73</strain>
    </source>
</reference>
<dbReference type="EMBL" id="MU853768">
    <property type="protein sequence ID" value="KAK3943094.1"/>
    <property type="molecule type" value="Genomic_DNA"/>
</dbReference>
<feature type="compositionally biased region" description="Basic and acidic residues" evidence="1">
    <location>
        <begin position="585"/>
        <end position="596"/>
    </location>
</feature>
<feature type="compositionally biased region" description="Low complexity" evidence="1">
    <location>
        <begin position="1215"/>
        <end position="1226"/>
    </location>
</feature>
<dbReference type="Proteomes" id="UP001303473">
    <property type="component" value="Unassembled WGS sequence"/>
</dbReference>
<name>A0AAN6NDJ7_9PEZI</name>
<feature type="region of interest" description="Disordered" evidence="1">
    <location>
        <begin position="964"/>
        <end position="1011"/>
    </location>
</feature>
<feature type="compositionally biased region" description="Polar residues" evidence="1">
    <location>
        <begin position="348"/>
        <end position="361"/>
    </location>
</feature>
<feature type="compositionally biased region" description="Polar residues" evidence="1">
    <location>
        <begin position="297"/>
        <end position="311"/>
    </location>
</feature>
<feature type="region of interest" description="Disordered" evidence="1">
    <location>
        <begin position="1028"/>
        <end position="1060"/>
    </location>
</feature>
<evidence type="ECO:0000313" key="3">
    <source>
        <dbReference type="Proteomes" id="UP001303473"/>
    </source>
</evidence>
<sequence length="1253" mass="136632">MLGHRLNGKSRSESQHCKSLSSGHAVHLEHLDPTLARRDAQTAATQAYLRAQERNNDLMSTPRFPPESYITPPRRRRGESDHRNNIQDHPTQDHEPQTPGHRRRDAQDSRDQHQSMRFAAPTVRQAKPSYLPSTVHDDESYGDCSDTIAGHNSKQSVPNDFQAPRSRPPLFHLPRTAGMARDRLRAPATGDEHYTLGDGMPSAPSSYRHLPNAGPPFAFGGGGPTPSLGGSKSLLNMSALANTSRPSLEGSRPRANLEMPGRQPQPRLDSYQTLAQPRHLLTASRPRVEVSRPATKTKGTSQAGSSSQAERSWNWLDDFSHDVPSKPAPVVSPSKARNEEKRMRKSLRSSSPTEGTISTDQSDGDISRSTLAAKPEKKWKAKLKGFFRLGKTKEVQPFPAQHIEASRTHAFAMVGDRPRDDSYAATSRPLSEVPFRAASSVPDLSNYGPVKQVSSRVAQVQRIPSTIAHSVRGYVDDASEYERKVPDDKSLTSWANSAASTLNRPQAQDWTDWNQRRLSIINEDGAHAQGQSLRRPALGPQLFQIDEGGSGYPASPAPVNTELLISALKKRQEMNDNDASAQSMEQKRREDSEPVKPLRIMRPADSAITGGGPKTLGRVVPDRNCHSPSDEEYTPTRRSRFRSKPVNQDSLVSASVLSSNSQQFSGNSGNPAGSVADESKHVILDYHVSGHENDAAPETGQQGDSLMPAPLFPGKSRQLSGSSGATVPSGNQGAVVPTRRERPAHNTAVKAYSRYPQPCAGDGKGLSPPTKLVPRGLVRQAEDPASLSIQDPRPQGSPDSHLFRTSSEYRYTLRETMDLEGFCLPQSIDHPLTAENLAELDSMGKQDGSRNSQGPEVDGPSNSQGAEVDGSSNIQGPEVGGPNIRESIAYSESVYSQDGSDISREFRLAYRREKLRERLRDPDEVADERGLPRRRFTTYDDCVVTWLPHVSGDMTGMYDPDVVHEEFSSPREGGRDVGPSDPHQSLDEEAVPSPPGRTTPAHHRKVSSVSSVGWKERLASEIARIKLLYGPPQPGPPQSGPPQPGSPQPGPPQPLEIGNALPTMPQAYLAGHRRESAQTNDTSGEWCDDDVFSETIPLDSPTKSPTIPPNTLTTMQQNVVKQQPRLPTKWTAPPSSTGRAFLENEAPSSVPPRDPFDDYWGISPPAQPRGAASNRWRPSLTVSAVIDAYSNNDRASVSPSLYSHGLTGEFEKQFGPGSTEHGSSSGHRGHTSPRKDDKSPFCTSHLGGSDAFL</sequence>
<keyword evidence="3" id="KW-1185">Reference proteome</keyword>
<gene>
    <name evidence="2" type="ORF">QBC46DRAFT_351694</name>
</gene>
<evidence type="ECO:0000256" key="1">
    <source>
        <dbReference type="SAM" id="MobiDB-lite"/>
    </source>
</evidence>
<feature type="compositionally biased region" description="Polar residues" evidence="1">
    <location>
        <begin position="1101"/>
        <end position="1121"/>
    </location>
</feature>
<feature type="compositionally biased region" description="Basic and acidic residues" evidence="1">
    <location>
        <begin position="620"/>
        <end position="629"/>
    </location>
</feature>
<feature type="region of interest" description="Disordered" evidence="1">
    <location>
        <begin position="573"/>
        <end position="675"/>
    </location>
</feature>
<dbReference type="AlphaFoldDB" id="A0AAN6NDJ7"/>
<feature type="compositionally biased region" description="Low complexity" evidence="1">
    <location>
        <begin position="650"/>
        <end position="670"/>
    </location>
</feature>
<comment type="caution">
    <text evidence="2">The sequence shown here is derived from an EMBL/GenBank/DDBJ whole genome shotgun (WGS) entry which is preliminary data.</text>
</comment>
<proteinExistence type="predicted"/>
<feature type="compositionally biased region" description="Basic and acidic residues" evidence="1">
    <location>
        <begin position="964"/>
        <end position="975"/>
    </location>
</feature>
<protein>
    <submittedName>
        <fullName evidence="2">Uncharacterized protein</fullName>
    </submittedName>
</protein>
<evidence type="ECO:0000313" key="2">
    <source>
        <dbReference type="EMBL" id="KAK3943094.1"/>
    </source>
</evidence>
<organism evidence="2 3">
    <name type="scientific">Diplogelasinospora grovesii</name>
    <dbReference type="NCBI Taxonomy" id="303347"/>
    <lineage>
        <taxon>Eukaryota</taxon>
        <taxon>Fungi</taxon>
        <taxon>Dikarya</taxon>
        <taxon>Ascomycota</taxon>
        <taxon>Pezizomycotina</taxon>
        <taxon>Sordariomycetes</taxon>
        <taxon>Sordariomycetidae</taxon>
        <taxon>Sordariales</taxon>
        <taxon>Diplogelasinosporaceae</taxon>
        <taxon>Diplogelasinospora</taxon>
    </lineage>
</organism>
<feature type="compositionally biased region" description="Basic and acidic residues" evidence="1">
    <location>
        <begin position="105"/>
        <end position="114"/>
    </location>
</feature>
<feature type="region of interest" description="Disordered" evidence="1">
    <location>
        <begin position="1072"/>
        <end position="1177"/>
    </location>
</feature>
<accession>A0AAN6NDJ7</accession>
<feature type="region of interest" description="Disordered" evidence="1">
    <location>
        <begin position="691"/>
        <end position="743"/>
    </location>
</feature>
<feature type="region of interest" description="Disordered" evidence="1">
    <location>
        <begin position="1193"/>
        <end position="1253"/>
    </location>
</feature>
<feature type="region of interest" description="Disordered" evidence="1">
    <location>
        <begin position="214"/>
        <end position="233"/>
    </location>
</feature>
<feature type="compositionally biased region" description="Polar residues" evidence="1">
    <location>
        <begin position="849"/>
        <end position="875"/>
    </location>
</feature>
<feature type="compositionally biased region" description="Basic and acidic residues" evidence="1">
    <location>
        <begin position="78"/>
        <end position="96"/>
    </location>
</feature>
<feature type="region of interest" description="Disordered" evidence="1">
    <location>
        <begin position="52"/>
        <end position="173"/>
    </location>
</feature>
<feature type="region of interest" description="Disordered" evidence="1">
    <location>
        <begin position="784"/>
        <end position="804"/>
    </location>
</feature>
<feature type="region of interest" description="Disordered" evidence="1">
    <location>
        <begin position="843"/>
        <end position="884"/>
    </location>
</feature>
<feature type="compositionally biased region" description="Polar residues" evidence="1">
    <location>
        <begin position="150"/>
        <end position="159"/>
    </location>
</feature>
<feature type="region of interest" description="Disordered" evidence="1">
    <location>
        <begin position="242"/>
        <end position="371"/>
    </location>
</feature>
<feature type="region of interest" description="Disordered" evidence="1">
    <location>
        <begin position="1"/>
        <end position="23"/>
    </location>
</feature>
<feature type="compositionally biased region" description="Polar residues" evidence="1">
    <location>
        <begin position="717"/>
        <end position="732"/>
    </location>
</feature>